<feature type="transmembrane region" description="Helical" evidence="2">
    <location>
        <begin position="343"/>
        <end position="361"/>
    </location>
</feature>
<feature type="transmembrane region" description="Helical" evidence="2">
    <location>
        <begin position="36"/>
        <end position="55"/>
    </location>
</feature>
<feature type="transmembrane region" description="Helical" evidence="2">
    <location>
        <begin position="238"/>
        <end position="257"/>
    </location>
</feature>
<name>A0ABW8A9S9_9ACTN</name>
<proteinExistence type="predicted"/>
<evidence type="ECO:0000256" key="2">
    <source>
        <dbReference type="SAM" id="Phobius"/>
    </source>
</evidence>
<evidence type="ECO:0000256" key="1">
    <source>
        <dbReference type="SAM" id="MobiDB-lite"/>
    </source>
</evidence>
<accession>A0ABW8A9S9</accession>
<feature type="transmembrane region" description="Helical" evidence="2">
    <location>
        <begin position="147"/>
        <end position="165"/>
    </location>
</feature>
<dbReference type="RefSeq" id="WP_397023724.1">
    <property type="nucleotide sequence ID" value="NZ_JBITMB010000006.1"/>
</dbReference>
<keyword evidence="2" id="KW-1133">Transmembrane helix</keyword>
<feature type="compositionally biased region" description="Basic and acidic residues" evidence="1">
    <location>
        <begin position="8"/>
        <end position="20"/>
    </location>
</feature>
<feature type="transmembrane region" description="Helical" evidence="2">
    <location>
        <begin position="201"/>
        <end position="226"/>
    </location>
</feature>
<keyword evidence="2" id="KW-0472">Membrane</keyword>
<dbReference type="EMBL" id="JBITMB010000006">
    <property type="protein sequence ID" value="MFI7443549.1"/>
    <property type="molecule type" value="Genomic_DNA"/>
</dbReference>
<evidence type="ECO:0000313" key="3">
    <source>
        <dbReference type="EMBL" id="MFI7443549.1"/>
    </source>
</evidence>
<feature type="transmembrane region" description="Helical" evidence="2">
    <location>
        <begin position="382"/>
        <end position="402"/>
    </location>
</feature>
<keyword evidence="4" id="KW-1185">Reference proteome</keyword>
<comment type="caution">
    <text evidence="3">The sequence shown here is derived from an EMBL/GenBank/DDBJ whole genome shotgun (WGS) entry which is preliminary data.</text>
</comment>
<dbReference type="InterPro" id="IPR018650">
    <property type="entry name" value="STSV1_Orf64"/>
</dbReference>
<feature type="transmembrane region" description="Helical" evidence="2">
    <location>
        <begin position="124"/>
        <end position="142"/>
    </location>
</feature>
<dbReference type="Pfam" id="PF09852">
    <property type="entry name" value="DUF2079"/>
    <property type="match status" value="1"/>
</dbReference>
<keyword evidence="2" id="KW-0812">Transmembrane</keyword>
<sequence>MTASGEHTGTRDGVVRRSAGEARRADARPWWRRDRAVVAVITGVAAAGYAVLSLAKLAGFRAGAYDLVIFDQAVRSYARFGLPVAIVKGVHNDFGPHFSVLGDHWSPILAVLAPLYWIHDGPETLLVAQAVLLAGAAVPLWVFARRALGGSVAAHLVAVAYVLSWPVVETAAFDFHEAAFAPLLTAVLLERRQAGRRAHVALAALALLCVKEDMGLLVAGFGLVLVGQRGWRSLGASFLVGGLGFTWLASQVLIPLFGGRADYYWAYGALGADAPAVVRTALTDPLAVLAQLGTPPVKLLTLALLLGTTLLAALLSPLMLAAVPLLAERMLASSFPNWWVPEYHYNAFVIVVVLAAGVDGVRRLRERRSRGRGGPAAAGRTVTAWAAGVAAFAVATVPFFSLSDLADPATYRHDARQRAAAEAVAVVPDRALVEAANNLAPALSGRGTVLLWDRTPRWAPWVVADVGRRTFPFRDVAEQRARVRMLVERGYQVRFEREGYVVLTAGRSSDGRRP</sequence>
<organism evidence="3 4">
    <name type="scientific">Nonomuraea indica</name>
    <dbReference type="NCBI Taxonomy" id="1581193"/>
    <lineage>
        <taxon>Bacteria</taxon>
        <taxon>Bacillati</taxon>
        <taxon>Actinomycetota</taxon>
        <taxon>Actinomycetes</taxon>
        <taxon>Streptosporangiales</taxon>
        <taxon>Streptosporangiaceae</taxon>
        <taxon>Nonomuraea</taxon>
    </lineage>
</organism>
<reference evidence="3 4" key="1">
    <citation type="submission" date="2024-10" db="EMBL/GenBank/DDBJ databases">
        <title>The Natural Products Discovery Center: Release of the First 8490 Sequenced Strains for Exploring Actinobacteria Biosynthetic Diversity.</title>
        <authorList>
            <person name="Kalkreuter E."/>
            <person name="Kautsar S.A."/>
            <person name="Yang D."/>
            <person name="Bader C.D."/>
            <person name="Teijaro C.N."/>
            <person name="Fluegel L."/>
            <person name="Davis C.M."/>
            <person name="Simpson J.R."/>
            <person name="Lauterbach L."/>
            <person name="Steele A.D."/>
            <person name="Gui C."/>
            <person name="Meng S."/>
            <person name="Li G."/>
            <person name="Viehrig K."/>
            <person name="Ye F."/>
            <person name="Su P."/>
            <person name="Kiefer A.F."/>
            <person name="Nichols A."/>
            <person name="Cepeda A.J."/>
            <person name="Yan W."/>
            <person name="Fan B."/>
            <person name="Jiang Y."/>
            <person name="Adhikari A."/>
            <person name="Zheng C.-J."/>
            <person name="Schuster L."/>
            <person name="Cowan T.M."/>
            <person name="Smanski M.J."/>
            <person name="Chevrette M.G."/>
            <person name="De Carvalho L.P.S."/>
            <person name="Shen B."/>
        </authorList>
    </citation>
    <scope>NUCLEOTIDE SEQUENCE [LARGE SCALE GENOMIC DNA]</scope>
    <source>
        <strain evidence="3 4">NPDC049503</strain>
    </source>
</reference>
<feature type="transmembrane region" description="Helical" evidence="2">
    <location>
        <begin position="299"/>
        <end position="323"/>
    </location>
</feature>
<protein>
    <submittedName>
        <fullName evidence="3">DUF2079 domain-containing protein</fullName>
    </submittedName>
</protein>
<feature type="region of interest" description="Disordered" evidence="1">
    <location>
        <begin position="1"/>
        <end position="20"/>
    </location>
</feature>
<evidence type="ECO:0000313" key="4">
    <source>
        <dbReference type="Proteomes" id="UP001612928"/>
    </source>
</evidence>
<gene>
    <name evidence="3" type="ORF">ACIBP5_26565</name>
</gene>
<dbReference type="Proteomes" id="UP001612928">
    <property type="component" value="Unassembled WGS sequence"/>
</dbReference>